<dbReference type="InterPro" id="IPR000801">
    <property type="entry name" value="Esterase-like"/>
</dbReference>
<organism evidence="1 2">
    <name type="scientific">Corynebacterium endometrii</name>
    <dbReference type="NCBI Taxonomy" id="2488819"/>
    <lineage>
        <taxon>Bacteria</taxon>
        <taxon>Bacillati</taxon>
        <taxon>Actinomycetota</taxon>
        <taxon>Actinomycetes</taxon>
        <taxon>Mycobacteriales</taxon>
        <taxon>Corynebacteriaceae</taxon>
        <taxon>Corynebacterium</taxon>
    </lineage>
</organism>
<reference evidence="1 2" key="1">
    <citation type="submission" date="2019-04" db="EMBL/GenBank/DDBJ databases">
        <title>Corynebacterium endometrii sp. nov., isolated from the uterus of a cow with endometritis.</title>
        <authorList>
            <person name="Ballas P."/>
            <person name="Ruckert C."/>
            <person name="Wagener K."/>
            <person name="Drillich M."/>
            <person name="Kaempfer P."/>
            <person name="Busse H.-J."/>
            <person name="Ehling-Schulz M."/>
        </authorList>
    </citation>
    <scope>NUCLEOTIDE SEQUENCE [LARGE SCALE GENOMIC DNA]</scope>
    <source>
        <strain evidence="1 2">LMM-1653</strain>
    </source>
</reference>
<sequence length="340" mass="36020" precursor="true">MNKPRSSVLSIATVAAMVMGILSLGCGASLVTPELTGTAVASAQQAPASGARVVSRQHIAGNYWKIRVWSPANKRVIVNNVLLPAGDQPRSTLYLLPGLEGGMQGQNWITHSDVEQFFAGKNVNVVMPLGGAHSLYTDWQQRDPILGINKWNTYMAEELPSVMEREFHGNGRDAIAGLSSTGAAALDIAGHAPHRFKAAASYSGCPIRSSGFGLPVSAAMMLYGGGNPLNAWGMPGSDAWRDHDPNANPARLRGVNVFLASASGTPGPIDGPVSSSQWGGPRATEIVANECTRLFAQRARAYGVNVNRYYTSTGSHSFPLFAHQLKVSWAQTIAPTLGLS</sequence>
<dbReference type="Proteomes" id="UP000296352">
    <property type="component" value="Chromosome"/>
</dbReference>
<dbReference type="Gene3D" id="3.40.50.1820">
    <property type="entry name" value="alpha/beta hydrolase"/>
    <property type="match status" value="1"/>
</dbReference>
<dbReference type="Pfam" id="PF00756">
    <property type="entry name" value="Esterase"/>
    <property type="match status" value="1"/>
</dbReference>
<dbReference type="OrthoDB" id="4510758at2"/>
<dbReference type="RefSeq" id="WP_136141797.1">
    <property type="nucleotide sequence ID" value="NZ_CP039247.1"/>
</dbReference>
<dbReference type="InterPro" id="IPR050583">
    <property type="entry name" value="Mycobacterial_A85_antigen"/>
</dbReference>
<dbReference type="InterPro" id="IPR029058">
    <property type="entry name" value="AB_hydrolase_fold"/>
</dbReference>
<keyword evidence="2" id="KW-1185">Reference proteome</keyword>
<protein>
    <submittedName>
        <fullName evidence="1">MPT51/MPB51 antigen</fullName>
    </submittedName>
</protein>
<evidence type="ECO:0000313" key="1">
    <source>
        <dbReference type="EMBL" id="QCB29167.1"/>
    </source>
</evidence>
<dbReference type="GO" id="GO:0016747">
    <property type="term" value="F:acyltransferase activity, transferring groups other than amino-acyl groups"/>
    <property type="evidence" value="ECO:0007669"/>
    <property type="project" value="TreeGrafter"/>
</dbReference>
<dbReference type="PANTHER" id="PTHR48098">
    <property type="entry name" value="ENTEROCHELIN ESTERASE-RELATED"/>
    <property type="match status" value="1"/>
</dbReference>
<dbReference type="PANTHER" id="PTHR48098:SF1">
    <property type="entry name" value="DIACYLGLYCEROL ACYLTRANSFERASE_MYCOLYLTRANSFERASE AG85A"/>
    <property type="match status" value="1"/>
</dbReference>
<dbReference type="PROSITE" id="PS51257">
    <property type="entry name" value="PROKAR_LIPOPROTEIN"/>
    <property type="match status" value="1"/>
</dbReference>
<dbReference type="SUPFAM" id="SSF53474">
    <property type="entry name" value="alpha/beta-Hydrolases"/>
    <property type="match status" value="1"/>
</dbReference>
<accession>A0A4P7QK33</accession>
<dbReference type="AlphaFoldDB" id="A0A4P7QK33"/>
<dbReference type="KEGG" id="cee:CENDO_09560"/>
<dbReference type="EMBL" id="CP039247">
    <property type="protein sequence ID" value="QCB29167.1"/>
    <property type="molecule type" value="Genomic_DNA"/>
</dbReference>
<gene>
    <name evidence="1" type="ORF">CENDO_09560</name>
</gene>
<proteinExistence type="predicted"/>
<evidence type="ECO:0000313" key="2">
    <source>
        <dbReference type="Proteomes" id="UP000296352"/>
    </source>
</evidence>
<name>A0A4P7QK33_9CORY</name>